<dbReference type="GeneID" id="18913842"/>
<evidence type="ECO:0000313" key="2">
    <source>
        <dbReference type="Proteomes" id="UP000008370"/>
    </source>
</evidence>
<dbReference type="RefSeq" id="XP_007390001.1">
    <property type="nucleotide sequence ID" value="XM_007389939.1"/>
</dbReference>
<sequence length="149" mass="16831">MENGDQPPIQCDIFIPGQFILSQLTRARARRASTSSVPWIAWQDYSRECRLFNTLRRCSGSVYGARYAFEGKVRQSTETAQSSLDGRLILIRHFGEPAAILRDTDVDSFTEDNEGGGAVKPRVYAVLEPSDELNRDIWTKPMWTGAPYL</sequence>
<name>K5XC30_PHACS</name>
<reference evidence="1 2" key="1">
    <citation type="journal article" date="2012" name="BMC Genomics">
        <title>Comparative genomics of the white-rot fungi, Phanerochaete carnosa and P. chrysosporium, to elucidate the genetic basis of the distinct wood types they colonize.</title>
        <authorList>
            <person name="Suzuki H."/>
            <person name="MacDonald J."/>
            <person name="Syed K."/>
            <person name="Salamov A."/>
            <person name="Hori C."/>
            <person name="Aerts A."/>
            <person name="Henrissat B."/>
            <person name="Wiebenga A."/>
            <person name="vanKuyk P.A."/>
            <person name="Barry K."/>
            <person name="Lindquist E."/>
            <person name="LaButti K."/>
            <person name="Lapidus A."/>
            <person name="Lucas S."/>
            <person name="Coutinho P."/>
            <person name="Gong Y."/>
            <person name="Samejima M."/>
            <person name="Mahadevan R."/>
            <person name="Abou-Zaid M."/>
            <person name="de Vries R.P."/>
            <person name="Igarashi K."/>
            <person name="Yadav J.S."/>
            <person name="Grigoriev I.V."/>
            <person name="Master E.R."/>
        </authorList>
    </citation>
    <scope>NUCLEOTIDE SEQUENCE [LARGE SCALE GENOMIC DNA]</scope>
    <source>
        <strain evidence="1 2">HHB-10118-sp</strain>
    </source>
</reference>
<gene>
    <name evidence="1" type="ORF">PHACADRAFT_246557</name>
</gene>
<dbReference type="Proteomes" id="UP000008370">
    <property type="component" value="Unassembled WGS sequence"/>
</dbReference>
<dbReference type="KEGG" id="pco:PHACADRAFT_246557"/>
<organism evidence="1 2">
    <name type="scientific">Phanerochaete carnosa (strain HHB-10118-sp)</name>
    <name type="common">White-rot fungus</name>
    <name type="synonym">Peniophora carnosa</name>
    <dbReference type="NCBI Taxonomy" id="650164"/>
    <lineage>
        <taxon>Eukaryota</taxon>
        <taxon>Fungi</taxon>
        <taxon>Dikarya</taxon>
        <taxon>Basidiomycota</taxon>
        <taxon>Agaricomycotina</taxon>
        <taxon>Agaricomycetes</taxon>
        <taxon>Polyporales</taxon>
        <taxon>Phanerochaetaceae</taxon>
        <taxon>Phanerochaete</taxon>
    </lineage>
</organism>
<dbReference type="EMBL" id="JH930468">
    <property type="protein sequence ID" value="EKM60547.1"/>
    <property type="molecule type" value="Genomic_DNA"/>
</dbReference>
<dbReference type="OrthoDB" id="3174109at2759"/>
<dbReference type="HOGENOM" id="CLU_1750346_0_0_1"/>
<keyword evidence="2" id="KW-1185">Reference proteome</keyword>
<accession>K5XC30</accession>
<dbReference type="AlphaFoldDB" id="K5XC30"/>
<dbReference type="InParanoid" id="K5XC30"/>
<protein>
    <submittedName>
        <fullName evidence="1">Uncharacterized protein</fullName>
    </submittedName>
</protein>
<evidence type="ECO:0000313" key="1">
    <source>
        <dbReference type="EMBL" id="EKM60547.1"/>
    </source>
</evidence>
<proteinExistence type="predicted"/>